<evidence type="ECO:0000313" key="11">
    <source>
        <dbReference type="Proteomes" id="UP000297626"/>
    </source>
</evidence>
<keyword evidence="1" id="KW-0963">Cytoplasm</keyword>
<dbReference type="Gene3D" id="3.40.50.1970">
    <property type="match status" value="1"/>
</dbReference>
<dbReference type="InterPro" id="IPR016205">
    <property type="entry name" value="Glycerol_DH"/>
</dbReference>
<evidence type="ECO:0000256" key="8">
    <source>
        <dbReference type="ARBA" id="ARBA00023209"/>
    </source>
</evidence>
<dbReference type="GO" id="GO:0046872">
    <property type="term" value="F:metal ion binding"/>
    <property type="evidence" value="ECO:0007669"/>
    <property type="project" value="UniProtKB-KW"/>
</dbReference>
<evidence type="ECO:0000256" key="6">
    <source>
        <dbReference type="ARBA" id="ARBA00023027"/>
    </source>
</evidence>
<evidence type="ECO:0000256" key="5">
    <source>
        <dbReference type="ARBA" id="ARBA00023002"/>
    </source>
</evidence>
<keyword evidence="7" id="KW-0443">Lipid metabolism</keyword>
<dbReference type="PANTHER" id="PTHR43616">
    <property type="entry name" value="GLYCEROL DEHYDROGENASE"/>
    <property type="match status" value="1"/>
</dbReference>
<keyword evidence="4" id="KW-0521">NADP</keyword>
<dbReference type="Pfam" id="PF13685">
    <property type="entry name" value="Fe-ADH_2"/>
    <property type="match status" value="1"/>
</dbReference>
<evidence type="ECO:0000256" key="9">
    <source>
        <dbReference type="ARBA" id="ARBA00023264"/>
    </source>
</evidence>
<dbReference type="GO" id="GO:0016614">
    <property type="term" value="F:oxidoreductase activity, acting on CH-OH group of donors"/>
    <property type="evidence" value="ECO:0007669"/>
    <property type="project" value="InterPro"/>
</dbReference>
<dbReference type="Proteomes" id="UP000297626">
    <property type="component" value="Unassembled WGS sequence"/>
</dbReference>
<accession>A0A4R9BIG0</accession>
<dbReference type="GO" id="GO:0008654">
    <property type="term" value="P:phospholipid biosynthetic process"/>
    <property type="evidence" value="ECO:0007669"/>
    <property type="project" value="UniProtKB-KW"/>
</dbReference>
<keyword evidence="3" id="KW-0479">Metal-binding</keyword>
<keyword evidence="6" id="KW-0520">NAD</keyword>
<evidence type="ECO:0000256" key="4">
    <source>
        <dbReference type="ARBA" id="ARBA00022857"/>
    </source>
</evidence>
<evidence type="ECO:0000256" key="7">
    <source>
        <dbReference type="ARBA" id="ARBA00023098"/>
    </source>
</evidence>
<evidence type="ECO:0000256" key="1">
    <source>
        <dbReference type="ARBA" id="ARBA00022490"/>
    </source>
</evidence>
<keyword evidence="5" id="KW-0560">Oxidoreductase</keyword>
<dbReference type="AlphaFoldDB" id="A0A4R9BIG0"/>
<dbReference type="EMBL" id="SOHN01000018">
    <property type="protein sequence ID" value="TFD85252.1"/>
    <property type="molecule type" value="Genomic_DNA"/>
</dbReference>
<protein>
    <submittedName>
        <fullName evidence="10">Iron-containing alcohol dehydrogenase</fullName>
    </submittedName>
</protein>
<sequence length="480" mass="50650">MSTFAAITDPTDLDAIRAVIASTADAAELVPLGIRSLVISPEASFNLVSAVKGLIPEGPTETRRVAVLVDETAILRDGRDLKQQLCLLLAEAFVVDIVVLGHGGQLHADEKALETATAAIKGYDCAVAIGSGTISDIGKVATDRLGGIPLVIVQTAASVDGFTDNVSVVLRNGVKRTIPSRWPDVVLADTTTIRDAPVAMNTAGFGEVLSLYTAPADWNLANCLGFDSSFRLTPRDFLLEFAGDPATWADGLSEGAPGAVLDLTRMLAIRGMGTGIAGTTACLSGVEHVVSHMLDMYAAAHNLPTGLHGAQVGVATQVASAAWDLLRRRVAEGEITLRFPAASDLEQLVKRAFDVCDETGGRGEECWSDYARKIEAWNVDPERMKGLVANAVADGVAIAATVPTPGSLSAGLRAAGSPTTPGGLLDWVTPDIWRWAVANCLFMRDRFTVIDLLFLLGWWTSADVDAVIEQAFQTESEPTS</sequence>
<comment type="caution">
    <text evidence="10">The sequence shown here is derived from an EMBL/GenBank/DDBJ whole genome shotgun (WGS) entry which is preliminary data.</text>
</comment>
<dbReference type="PANTHER" id="PTHR43616:SF5">
    <property type="entry name" value="GLYCEROL DEHYDROGENASE 1"/>
    <property type="match status" value="1"/>
</dbReference>
<dbReference type="RefSeq" id="WP_134530628.1">
    <property type="nucleotide sequence ID" value="NZ_SOHN01000018.1"/>
</dbReference>
<organism evidence="10 11">
    <name type="scientific">Cryobacterium serini</name>
    <dbReference type="NCBI Taxonomy" id="1259201"/>
    <lineage>
        <taxon>Bacteria</taxon>
        <taxon>Bacillati</taxon>
        <taxon>Actinomycetota</taxon>
        <taxon>Actinomycetes</taxon>
        <taxon>Micrococcales</taxon>
        <taxon>Microbacteriaceae</taxon>
        <taxon>Cryobacterium</taxon>
    </lineage>
</organism>
<dbReference type="InterPro" id="IPR032837">
    <property type="entry name" value="G1PDH"/>
</dbReference>
<evidence type="ECO:0000256" key="3">
    <source>
        <dbReference type="ARBA" id="ARBA00022723"/>
    </source>
</evidence>
<name>A0A4R9BIG0_9MICO</name>
<proteinExistence type="predicted"/>
<evidence type="ECO:0000313" key="10">
    <source>
        <dbReference type="EMBL" id="TFD85252.1"/>
    </source>
</evidence>
<keyword evidence="11" id="KW-1185">Reference proteome</keyword>
<gene>
    <name evidence="10" type="ORF">E3T51_15575</name>
</gene>
<dbReference type="SUPFAM" id="SSF56796">
    <property type="entry name" value="Dehydroquinate synthase-like"/>
    <property type="match status" value="1"/>
</dbReference>
<keyword evidence="2" id="KW-0444">Lipid biosynthesis</keyword>
<dbReference type="Gene3D" id="1.20.1090.10">
    <property type="entry name" value="Dehydroquinate synthase-like - alpha domain"/>
    <property type="match status" value="1"/>
</dbReference>
<evidence type="ECO:0000256" key="2">
    <source>
        <dbReference type="ARBA" id="ARBA00022516"/>
    </source>
</evidence>
<keyword evidence="8" id="KW-0594">Phospholipid biosynthesis</keyword>
<keyword evidence="9" id="KW-1208">Phospholipid metabolism</keyword>
<reference evidence="10 11" key="1">
    <citation type="submission" date="2019-03" db="EMBL/GenBank/DDBJ databases">
        <title>Genomics of glacier-inhabiting Cryobacterium strains.</title>
        <authorList>
            <person name="Liu Q."/>
            <person name="Xin Y.-H."/>
        </authorList>
    </citation>
    <scope>NUCLEOTIDE SEQUENCE [LARGE SCALE GENOMIC DNA]</scope>
    <source>
        <strain evidence="10 11">Sr54</strain>
    </source>
</reference>